<dbReference type="KEGG" id="cpeg:CPELA_00425"/>
<dbReference type="SUPFAM" id="SSF53756">
    <property type="entry name" value="UDP-Glycosyltransferase/glycogen phosphorylase"/>
    <property type="match status" value="1"/>
</dbReference>
<gene>
    <name evidence="1" type="ORF">CPELA_00425</name>
</gene>
<dbReference type="PANTHER" id="PTHR36836">
    <property type="entry name" value="COLANIC ACID BIOSYNTHESIS PROTEIN WCAK"/>
    <property type="match status" value="1"/>
</dbReference>
<evidence type="ECO:0000313" key="2">
    <source>
        <dbReference type="Proteomes" id="UP000288929"/>
    </source>
</evidence>
<dbReference type="InterPro" id="IPR007345">
    <property type="entry name" value="Polysacch_pyruvyl_Trfase"/>
</dbReference>
<reference evidence="1 2" key="1">
    <citation type="submission" date="2019-01" db="EMBL/GenBank/DDBJ databases">
        <authorList>
            <person name="Ruckert C."/>
            <person name="Busche T."/>
            <person name="Kalinowski J."/>
        </authorList>
    </citation>
    <scope>NUCLEOTIDE SEQUENCE [LARGE SCALE GENOMIC DNA]</scope>
    <source>
        <strain evidence="1 2">136/3</strain>
    </source>
</reference>
<dbReference type="GO" id="GO:0016740">
    <property type="term" value="F:transferase activity"/>
    <property type="evidence" value="ECO:0007669"/>
    <property type="project" value="UniProtKB-KW"/>
</dbReference>
<dbReference type="EMBL" id="CP035299">
    <property type="protein sequence ID" value="QAU51389.1"/>
    <property type="molecule type" value="Genomic_DNA"/>
</dbReference>
<evidence type="ECO:0000313" key="1">
    <source>
        <dbReference type="EMBL" id="QAU51389.1"/>
    </source>
</evidence>
<dbReference type="OrthoDB" id="9770347at2"/>
<dbReference type="Pfam" id="PF04230">
    <property type="entry name" value="PS_pyruv_trans"/>
    <property type="match status" value="1"/>
</dbReference>
<name>A0A410W5S9_9CORY</name>
<keyword evidence="2" id="KW-1185">Reference proteome</keyword>
<protein>
    <submittedName>
        <fullName evidence="1">Polysaccharide pyruvyl transferase</fullName>
    </submittedName>
</protein>
<proteinExistence type="predicted"/>
<sequence>MAHQLHHLLSKLPSPVVRVLKSARKQGLEYLDSERSLRRVEQRDQTLFAQVFKQQPKQGAGTVIIASTGSNNIGDQAMLEAAIQHGPKPVTVITRKSSTYVIDDPSVRVRELGDVIYGRGSKVTDTLQALAECIAEHKYLAIIGADIIDGGYHRGSAYRLWSLAKASAENGIDTRVFGFSWGTSISPLISGVAQRAVGAGVRALCRDSVSWQRFQSSTEASATLSADLVFSADHIASAQPQRFFEQPYALLNVSGLIESRHGLVKEYVEVCQYLASTGRRIVLTPHVANSGGNDHLAIEALASHLQARGIDYAVIDTLLRPAQIAAYANAADVVVTGRMHLSIISFIQSTPAVVLGTQGKVEGLLKDLGLEFLLVEPGASMGQAIVQSLKQLDANRESVQQQLSLSLPRMHERSLGNYEGFEYA</sequence>
<dbReference type="PANTHER" id="PTHR36836:SF1">
    <property type="entry name" value="COLANIC ACID BIOSYNTHESIS PROTEIN WCAK"/>
    <property type="match status" value="1"/>
</dbReference>
<organism evidence="1 2">
    <name type="scientific">Corynebacterium pelargi</name>
    <dbReference type="NCBI Taxonomy" id="1471400"/>
    <lineage>
        <taxon>Bacteria</taxon>
        <taxon>Bacillati</taxon>
        <taxon>Actinomycetota</taxon>
        <taxon>Actinomycetes</taxon>
        <taxon>Mycobacteriales</taxon>
        <taxon>Corynebacteriaceae</taxon>
        <taxon>Corynebacterium</taxon>
    </lineage>
</organism>
<accession>A0A410W5S9</accession>
<keyword evidence="1" id="KW-0808">Transferase</keyword>
<dbReference type="Proteomes" id="UP000288929">
    <property type="component" value="Chromosome"/>
</dbReference>
<dbReference type="AlphaFoldDB" id="A0A410W5S9"/>
<dbReference type="RefSeq" id="WP_128888987.1">
    <property type="nucleotide sequence ID" value="NZ_BMCX01000005.1"/>
</dbReference>